<dbReference type="EMBL" id="GL883079">
    <property type="protein sequence ID" value="EGF90188.1"/>
    <property type="molecule type" value="Genomic_DNA"/>
</dbReference>
<dbReference type="Proteomes" id="UP000006512">
    <property type="component" value="Unassembled WGS sequence"/>
</dbReference>
<dbReference type="AlphaFoldDB" id="F4QPQ1"/>
<feature type="region of interest" description="Disordered" evidence="1">
    <location>
        <begin position="1"/>
        <end position="20"/>
    </location>
</feature>
<organism evidence="2 3">
    <name type="scientific">Asticcacaulis biprosthecium C19</name>
    <dbReference type="NCBI Taxonomy" id="715226"/>
    <lineage>
        <taxon>Bacteria</taxon>
        <taxon>Pseudomonadati</taxon>
        <taxon>Pseudomonadota</taxon>
        <taxon>Alphaproteobacteria</taxon>
        <taxon>Caulobacterales</taxon>
        <taxon>Caulobacteraceae</taxon>
        <taxon>Asticcacaulis</taxon>
    </lineage>
</organism>
<reference evidence="3" key="1">
    <citation type="submission" date="2011-03" db="EMBL/GenBank/DDBJ databases">
        <title>Draft genome sequence of Brevundimonas diminuta.</title>
        <authorList>
            <person name="Brown P.J.B."/>
            <person name="Buechlein A."/>
            <person name="Hemmerich C."/>
            <person name="Brun Y.V."/>
        </authorList>
    </citation>
    <scope>NUCLEOTIDE SEQUENCE [LARGE SCALE GENOMIC DNA]</scope>
    <source>
        <strain evidence="3">C19</strain>
    </source>
</reference>
<name>F4QPQ1_9CAUL</name>
<proteinExistence type="predicted"/>
<sequence length="38" mass="4339">MRPRCRWSSPGSLSGDIPDKVSGQINKRQDLCNFCVRM</sequence>
<gene>
    <name evidence="2" type="ORF">ABI_32030</name>
</gene>
<evidence type="ECO:0000313" key="2">
    <source>
        <dbReference type="EMBL" id="EGF90188.1"/>
    </source>
</evidence>
<dbReference type="HOGENOM" id="CLU_3323872_0_0_5"/>
<evidence type="ECO:0000313" key="3">
    <source>
        <dbReference type="Proteomes" id="UP000006512"/>
    </source>
</evidence>
<evidence type="ECO:0000256" key="1">
    <source>
        <dbReference type="SAM" id="MobiDB-lite"/>
    </source>
</evidence>
<keyword evidence="3" id="KW-1185">Reference proteome</keyword>
<accession>F4QPQ1</accession>
<dbReference type="STRING" id="715226.ABI_32030"/>
<protein>
    <submittedName>
        <fullName evidence="2">Uncharacterized protein</fullName>
    </submittedName>
</protein>